<name>A0A0H3B1A5_YERPY</name>
<proteinExistence type="predicted"/>
<dbReference type="AlphaFoldDB" id="A0A0H3B1A5"/>
<organism evidence="1">
    <name type="scientific">Yersinia pseudotuberculosis serotype O:3 (strain YPIII)</name>
    <dbReference type="NCBI Taxonomy" id="502800"/>
    <lineage>
        <taxon>Bacteria</taxon>
        <taxon>Pseudomonadati</taxon>
        <taxon>Pseudomonadota</taxon>
        <taxon>Gammaproteobacteria</taxon>
        <taxon>Enterobacterales</taxon>
        <taxon>Yersiniaceae</taxon>
        <taxon>Yersinia</taxon>
    </lineage>
</organism>
<reference evidence="1" key="1">
    <citation type="submission" date="2008-02" db="EMBL/GenBank/DDBJ databases">
        <title>Complete sequence of Yersinia pseudotuberculosis YPIII.</title>
        <authorList>
            <consortium name="US DOE Joint Genome Institute"/>
            <person name="Challacombe J.F."/>
            <person name="Bruce D."/>
            <person name="Detter J.C."/>
            <person name="Green L."/>
            <person name="Land M."/>
            <person name="Munk C."/>
            <person name="Lindler L.E."/>
            <person name="Nikolich M.P."/>
            <person name="Brettin T."/>
        </authorList>
    </citation>
    <scope>NUCLEOTIDE SEQUENCE</scope>
    <source>
        <strain evidence="1">YPIII</strain>
    </source>
</reference>
<dbReference type="PATRIC" id="fig|502800.11.peg.1241"/>
<accession>A0A0H3B1A5</accession>
<evidence type="ECO:0000313" key="1">
    <source>
        <dbReference type="EMBL" id="ACA66929.1"/>
    </source>
</evidence>
<gene>
    <name evidence="1" type="ordered locus">YPK_0626</name>
</gene>
<sequence length="58" mass="6216">MAALSKSPILVDQPIIEGLKRLQDEEARRSTVGAAPSIQALARQILRQGINKHAAVKG</sequence>
<dbReference type="KEGG" id="ypy:YPK_0626"/>
<dbReference type="EMBL" id="CP000950">
    <property type="protein sequence ID" value="ACA66929.1"/>
    <property type="molecule type" value="Genomic_DNA"/>
</dbReference>
<dbReference type="RefSeq" id="WP_012303532.1">
    <property type="nucleotide sequence ID" value="NZ_CP009792.1"/>
</dbReference>
<protein>
    <submittedName>
        <fullName evidence="1">Uncharacterized protein</fullName>
    </submittedName>
</protein>